<dbReference type="PANTHER" id="PTHR11727">
    <property type="entry name" value="DIMETHYLADENOSINE TRANSFERASE"/>
    <property type="match status" value="1"/>
</dbReference>
<dbReference type="InterPro" id="IPR001737">
    <property type="entry name" value="KsgA/Erm"/>
</dbReference>
<reference evidence="5 6" key="1">
    <citation type="submission" date="2022-10" db="EMBL/GenBank/DDBJ databases">
        <title>Paenibacillus description and whole genome data of maize root bacterial community.</title>
        <authorList>
            <person name="Marton D."/>
            <person name="Farkas M."/>
            <person name="Cserhati M."/>
        </authorList>
    </citation>
    <scope>NUCLEOTIDE SEQUENCE [LARGE SCALE GENOMIC DNA]</scope>
    <source>
        <strain evidence="5 6">P96</strain>
    </source>
</reference>
<gene>
    <name evidence="5" type="ORF">OIN60_13030</name>
</gene>
<dbReference type="RefSeq" id="WP_305755550.1">
    <property type="nucleotide sequence ID" value="NZ_JAPCKK010000016.1"/>
</dbReference>
<accession>A0ABT9FSJ2</accession>
<dbReference type="Proteomes" id="UP001241848">
    <property type="component" value="Unassembled WGS sequence"/>
</dbReference>
<evidence type="ECO:0000256" key="1">
    <source>
        <dbReference type="ARBA" id="ARBA00022603"/>
    </source>
</evidence>
<dbReference type="EMBL" id="JAPCKK010000016">
    <property type="protein sequence ID" value="MDP4097695.1"/>
    <property type="molecule type" value="Genomic_DNA"/>
</dbReference>
<proteinExistence type="predicted"/>
<dbReference type="Pfam" id="PF00398">
    <property type="entry name" value="RrnaAD"/>
    <property type="match status" value="1"/>
</dbReference>
<keyword evidence="2" id="KW-0808">Transferase</keyword>
<dbReference type="GO" id="GO:0032259">
    <property type="term" value="P:methylation"/>
    <property type="evidence" value="ECO:0007669"/>
    <property type="project" value="UniProtKB-KW"/>
</dbReference>
<comment type="caution">
    <text evidence="5">The sequence shown here is derived from an EMBL/GenBank/DDBJ whole genome shotgun (WGS) entry which is preliminary data.</text>
</comment>
<keyword evidence="3" id="KW-0949">S-adenosyl-L-methionine</keyword>
<evidence type="ECO:0000313" key="6">
    <source>
        <dbReference type="Proteomes" id="UP001241848"/>
    </source>
</evidence>
<evidence type="ECO:0000256" key="3">
    <source>
        <dbReference type="ARBA" id="ARBA00022691"/>
    </source>
</evidence>
<name>A0ABT9FSJ2_9BACL</name>
<evidence type="ECO:0000313" key="5">
    <source>
        <dbReference type="EMBL" id="MDP4097695.1"/>
    </source>
</evidence>
<sequence>MGVLSFLKQYITKPRTVGALLPSSKYLASKMVDDIDFNQASYIVEYGPGTGVFTEEILKNRKESTIVLLFESNKAFYHLLKEKFEHELNLHIINDSAEHIEKYMIKYEIPWVDYFVSGLPFASLPHSISSNILRLTQLHLRQGGRFITFQYTLLKKDLIRLYFDKIDIKRELRNIPPAYVFCCSQ</sequence>
<keyword evidence="1 5" id="KW-0489">Methyltransferase</keyword>
<dbReference type="InterPro" id="IPR029063">
    <property type="entry name" value="SAM-dependent_MTases_sf"/>
</dbReference>
<dbReference type="SUPFAM" id="SSF53335">
    <property type="entry name" value="S-adenosyl-L-methionine-dependent methyltransferases"/>
    <property type="match status" value="1"/>
</dbReference>
<organism evidence="5 6">
    <name type="scientific">Paenibacillus zeirhizosphaerae</name>
    <dbReference type="NCBI Taxonomy" id="2987519"/>
    <lineage>
        <taxon>Bacteria</taxon>
        <taxon>Bacillati</taxon>
        <taxon>Bacillota</taxon>
        <taxon>Bacilli</taxon>
        <taxon>Bacillales</taxon>
        <taxon>Paenibacillaceae</taxon>
        <taxon>Paenibacillus</taxon>
    </lineage>
</organism>
<keyword evidence="4" id="KW-0694">RNA-binding</keyword>
<keyword evidence="6" id="KW-1185">Reference proteome</keyword>
<dbReference type="PANTHER" id="PTHR11727:SF14">
    <property type="entry name" value="BLL8166 PROTEIN"/>
    <property type="match status" value="1"/>
</dbReference>
<protein>
    <submittedName>
        <fullName evidence="5">SAM-dependent methyltransferase</fullName>
    </submittedName>
</protein>
<dbReference type="GO" id="GO:0008168">
    <property type="term" value="F:methyltransferase activity"/>
    <property type="evidence" value="ECO:0007669"/>
    <property type="project" value="UniProtKB-KW"/>
</dbReference>
<evidence type="ECO:0000256" key="4">
    <source>
        <dbReference type="ARBA" id="ARBA00022884"/>
    </source>
</evidence>
<dbReference type="Gene3D" id="3.40.50.150">
    <property type="entry name" value="Vaccinia Virus protein VP39"/>
    <property type="match status" value="1"/>
</dbReference>
<evidence type="ECO:0000256" key="2">
    <source>
        <dbReference type="ARBA" id="ARBA00022679"/>
    </source>
</evidence>